<name>A0A9J5XLQ9_SOLCO</name>
<dbReference type="GO" id="GO:0006508">
    <property type="term" value="P:proteolysis"/>
    <property type="evidence" value="ECO:0007669"/>
    <property type="project" value="UniProtKB-KW"/>
</dbReference>
<dbReference type="GO" id="GO:0005576">
    <property type="term" value="C:extracellular region"/>
    <property type="evidence" value="ECO:0007669"/>
    <property type="project" value="UniProtKB-SubCell"/>
</dbReference>
<dbReference type="InterPro" id="IPR032861">
    <property type="entry name" value="TAXi_N"/>
</dbReference>
<dbReference type="InterPro" id="IPR001969">
    <property type="entry name" value="Aspartic_peptidase_AS"/>
</dbReference>
<dbReference type="InterPro" id="IPR033121">
    <property type="entry name" value="PEPTIDASE_A1"/>
</dbReference>
<proteinExistence type="inferred from homology"/>
<accession>A0A9J5XLQ9</accession>
<dbReference type="InterPro" id="IPR021109">
    <property type="entry name" value="Peptidase_aspartic_dom_sf"/>
</dbReference>
<keyword evidence="8" id="KW-0325">Glycoprotein</keyword>
<evidence type="ECO:0000259" key="9">
    <source>
        <dbReference type="PROSITE" id="PS51767"/>
    </source>
</evidence>
<evidence type="ECO:0000256" key="3">
    <source>
        <dbReference type="ARBA" id="ARBA00022525"/>
    </source>
</evidence>
<sequence>MVIPNIAFGYSHDNGGTFNNYRFGIICLGGGKVSMINQLDKEINGKFSYCLIPIPFDSSINSNITSHINFGSSAIVSGPNVVSTPLIKGNHLRTTISTWKTSPSDNASGGDGQAGNIIIDSGTTLTLLPNDFYSNLESTLVNSIHTTRKDDPSGTFHLCYNSQNGTIDAPTIVTHFTNAALELLPSSTFAEIEQGLVCLTIVPVDEIAIFGNLTQGISDSKSVNGFTLDLIHRDSPLSPYHDPSNTPFERLQKAFHRSFSWASFFGGKSVPSIQSTLTPNEGEFLMKISIGTPPIDTFVIADTGSDLTWTQCEPCDNCFKQLTPIFNPKNSSSYKTIGCHNKLCQSSRCNNNTCNYLVIYGDLSHTRGDLSSETFRFTSSSGKNVSIPNILFGCGHDNGGSFTNVTSGIIGLGDGNVSIVNQMHHEIKGKFSYCLIPLELLLDSSNATSHINFGDNAIGSVRIISTPVFKKESPTFYYLNLKGISIGNKTLEFKSSSISQPDYDLGNIVIDSGTMLTYVPDGFYLNLESLLMHSINATRKDDPFRRLDLCYESNENGTIDVPKIVAHFTNADLELSTSNIFTQVVEGIVCLTIVSGGSNQISILGNLAQANFLIGYDLKANKVSFKPTDCTNTNGFTLDLIHRDSLISPYHDPSNTPFERLQKAFHRSFSRASFFGVKCVHSIKSTLTPNEGEFLMKISIGTPPIDTFVIADTGSDLTWTQCKPCVNCFKQLTPIFNPKNSSSYKTIGCHYKLCQGSLCNNNRCNYEVSYGDLSHTMGDLSIETFTFASSSGKHVSIPNILFGCGHDNSGTFTNATSGIIGLGGGNASIVNQMHHGIKGKFSYCLIPLELLLDSSNATSHINFGDNAVVSGPDVISTPIYKKESPIFYYLNLKGISIGNKTVEFKSSPISLPGYDRGNIIIDSGTTLTYVPDVFYLNLESLLMRSINATRKDGTYGGLDLCYESNENGTIDVPKIVAHFTNADLELSTSNIFTQMEEGIVCLTIVPGGNQISILGNLAQANFLIGFDLKANKMSFKPTDCTKY</sequence>
<dbReference type="EMBL" id="JACXVP010000008">
    <property type="protein sequence ID" value="KAG5589193.1"/>
    <property type="molecule type" value="Genomic_DNA"/>
</dbReference>
<evidence type="ECO:0000313" key="10">
    <source>
        <dbReference type="EMBL" id="KAG5589193.1"/>
    </source>
</evidence>
<keyword evidence="6" id="KW-0064">Aspartyl protease</keyword>
<comment type="caution">
    <text evidence="10">The sequence shown here is derived from an EMBL/GenBank/DDBJ whole genome shotgun (WGS) entry which is preliminary data.</text>
</comment>
<comment type="similarity">
    <text evidence="2">Belongs to the peptidase A1 family.</text>
</comment>
<keyword evidence="4" id="KW-0645">Protease</keyword>
<organism evidence="10 11">
    <name type="scientific">Solanum commersonii</name>
    <name type="common">Commerson's wild potato</name>
    <name type="synonym">Commerson's nightshade</name>
    <dbReference type="NCBI Taxonomy" id="4109"/>
    <lineage>
        <taxon>Eukaryota</taxon>
        <taxon>Viridiplantae</taxon>
        <taxon>Streptophyta</taxon>
        <taxon>Embryophyta</taxon>
        <taxon>Tracheophyta</taxon>
        <taxon>Spermatophyta</taxon>
        <taxon>Magnoliopsida</taxon>
        <taxon>eudicotyledons</taxon>
        <taxon>Gunneridae</taxon>
        <taxon>Pentapetalae</taxon>
        <taxon>asterids</taxon>
        <taxon>lamiids</taxon>
        <taxon>Solanales</taxon>
        <taxon>Solanaceae</taxon>
        <taxon>Solanoideae</taxon>
        <taxon>Solaneae</taxon>
        <taxon>Solanum</taxon>
    </lineage>
</organism>
<keyword evidence="3" id="KW-0964">Secreted</keyword>
<feature type="domain" description="Peptidase A1" evidence="9">
    <location>
        <begin position="694"/>
        <end position="1036"/>
    </location>
</feature>
<dbReference type="FunFam" id="2.40.70.10:FF:000016">
    <property type="entry name" value="Probable aspartic protease At2g35615"/>
    <property type="match status" value="2"/>
</dbReference>
<reference evidence="10 11" key="1">
    <citation type="submission" date="2020-09" db="EMBL/GenBank/DDBJ databases">
        <title>De no assembly of potato wild relative species, Solanum commersonii.</title>
        <authorList>
            <person name="Cho K."/>
        </authorList>
    </citation>
    <scope>NUCLEOTIDE SEQUENCE [LARGE SCALE GENOMIC DNA]</scope>
    <source>
        <strain evidence="10">LZ3.2</strain>
        <tissue evidence="10">Leaf</tissue>
    </source>
</reference>
<dbReference type="InterPro" id="IPR034161">
    <property type="entry name" value="Pepsin-like_plant"/>
</dbReference>
<dbReference type="PROSITE" id="PS00141">
    <property type="entry name" value="ASP_PROTEASE"/>
    <property type="match status" value="2"/>
</dbReference>
<dbReference type="AlphaFoldDB" id="A0A9J5XLQ9"/>
<dbReference type="InterPro" id="IPR032799">
    <property type="entry name" value="TAXi_C"/>
</dbReference>
<evidence type="ECO:0000256" key="4">
    <source>
        <dbReference type="ARBA" id="ARBA00022670"/>
    </source>
</evidence>
<evidence type="ECO:0000256" key="8">
    <source>
        <dbReference type="ARBA" id="ARBA00023180"/>
    </source>
</evidence>
<dbReference type="Gene3D" id="2.40.70.10">
    <property type="entry name" value="Acid Proteases"/>
    <property type="match status" value="6"/>
</dbReference>
<dbReference type="Pfam" id="PF14543">
    <property type="entry name" value="TAXi_N"/>
    <property type="match status" value="3"/>
</dbReference>
<feature type="domain" description="Peptidase A1" evidence="9">
    <location>
        <begin position="1"/>
        <end position="227"/>
    </location>
</feature>
<dbReference type="PANTHER" id="PTHR47967">
    <property type="entry name" value="OS07G0603500 PROTEIN-RELATED"/>
    <property type="match status" value="1"/>
</dbReference>
<dbReference type="GO" id="GO:0004190">
    <property type="term" value="F:aspartic-type endopeptidase activity"/>
    <property type="evidence" value="ECO:0007669"/>
    <property type="project" value="UniProtKB-KW"/>
</dbReference>
<evidence type="ECO:0000256" key="5">
    <source>
        <dbReference type="ARBA" id="ARBA00022729"/>
    </source>
</evidence>
<evidence type="ECO:0000256" key="6">
    <source>
        <dbReference type="ARBA" id="ARBA00022750"/>
    </source>
</evidence>
<dbReference type="Pfam" id="PF14541">
    <property type="entry name" value="TAXi_C"/>
    <property type="match status" value="3"/>
</dbReference>
<dbReference type="OrthoDB" id="2747330at2759"/>
<feature type="domain" description="Peptidase A1" evidence="9">
    <location>
        <begin position="284"/>
        <end position="626"/>
    </location>
</feature>
<comment type="subcellular location">
    <subcellularLocation>
        <location evidence="1">Secreted</location>
    </subcellularLocation>
</comment>
<dbReference type="CDD" id="cd05476">
    <property type="entry name" value="pepsin_A_like_plant"/>
    <property type="match status" value="2"/>
</dbReference>
<evidence type="ECO:0000256" key="1">
    <source>
        <dbReference type="ARBA" id="ARBA00004613"/>
    </source>
</evidence>
<protein>
    <recommendedName>
        <fullName evidence="9">Peptidase A1 domain-containing protein</fullName>
    </recommendedName>
</protein>
<dbReference type="Proteomes" id="UP000824120">
    <property type="component" value="Chromosome 8"/>
</dbReference>
<dbReference type="PANTHER" id="PTHR47967:SF12">
    <property type="entry name" value="PEPTIDASE A1 DOMAIN-CONTAINING PROTEIN"/>
    <property type="match status" value="1"/>
</dbReference>
<dbReference type="InterPro" id="IPR051708">
    <property type="entry name" value="Plant_Aspart_Prot_A1"/>
</dbReference>
<gene>
    <name evidence="10" type="ORF">H5410_039707</name>
</gene>
<evidence type="ECO:0000256" key="7">
    <source>
        <dbReference type="ARBA" id="ARBA00022801"/>
    </source>
</evidence>
<evidence type="ECO:0000256" key="2">
    <source>
        <dbReference type="ARBA" id="ARBA00007447"/>
    </source>
</evidence>
<keyword evidence="7" id="KW-0378">Hydrolase</keyword>
<keyword evidence="5" id="KW-0732">Signal</keyword>
<dbReference type="SUPFAM" id="SSF50630">
    <property type="entry name" value="Acid proteases"/>
    <property type="match status" value="3"/>
</dbReference>
<dbReference type="PROSITE" id="PS51767">
    <property type="entry name" value="PEPTIDASE_A1"/>
    <property type="match status" value="3"/>
</dbReference>
<evidence type="ECO:0000313" key="11">
    <source>
        <dbReference type="Proteomes" id="UP000824120"/>
    </source>
</evidence>
<keyword evidence="11" id="KW-1185">Reference proteome</keyword>
<dbReference type="FunFam" id="2.40.70.10:FF:000050">
    <property type="entry name" value="Aspartic proteinase CDR1"/>
    <property type="match status" value="2"/>
</dbReference>